<feature type="domain" description="Glycosyltransferase subfamily 4-like N-terminal" evidence="1">
    <location>
        <begin position="2"/>
        <end position="90"/>
    </location>
</feature>
<dbReference type="EMBL" id="JAUOQO010000244">
    <property type="protein sequence ID" value="MDO6575127.1"/>
    <property type="molecule type" value="Genomic_DNA"/>
</dbReference>
<evidence type="ECO:0000313" key="3">
    <source>
        <dbReference type="Proteomes" id="UP001170310"/>
    </source>
</evidence>
<keyword evidence="3" id="KW-1185">Reference proteome</keyword>
<dbReference type="Pfam" id="PF13439">
    <property type="entry name" value="Glyco_transf_4"/>
    <property type="match status" value="1"/>
</dbReference>
<accession>A0AAW7YVV8</accession>
<dbReference type="Gene3D" id="3.40.50.2000">
    <property type="entry name" value="Glycogen Phosphorylase B"/>
    <property type="match status" value="1"/>
</dbReference>
<feature type="non-terminal residue" evidence="2">
    <location>
        <position position="1"/>
    </location>
</feature>
<evidence type="ECO:0000259" key="1">
    <source>
        <dbReference type="Pfam" id="PF13439"/>
    </source>
</evidence>
<evidence type="ECO:0000313" key="2">
    <source>
        <dbReference type="EMBL" id="MDO6575127.1"/>
    </source>
</evidence>
<dbReference type="RefSeq" id="WP_303522051.1">
    <property type="nucleotide sequence ID" value="NZ_JAUOQO010000244.1"/>
</dbReference>
<gene>
    <name evidence="2" type="ORF">Q4528_13510</name>
</gene>
<sequence>VHVHAVDFFIDFLSFIRTSKKQKLILSTHGGFFHTQYASKLKTIFFNTVTRFTLKRVDLVLACSNNDFNVFSKIVPKEKLVLIENGVDTTKFGQS</sequence>
<reference evidence="2" key="1">
    <citation type="submission" date="2023-07" db="EMBL/GenBank/DDBJ databases">
        <title>Genome content predicts the carbon catabolic preferences of heterotrophic bacteria.</title>
        <authorList>
            <person name="Gralka M."/>
        </authorList>
    </citation>
    <scope>NUCLEOTIDE SEQUENCE</scope>
    <source>
        <strain evidence="2">E2R20</strain>
    </source>
</reference>
<name>A0AAW7YVV8_9STAP</name>
<dbReference type="SUPFAM" id="SSF53756">
    <property type="entry name" value="UDP-Glycosyltransferase/glycogen phosphorylase"/>
    <property type="match status" value="1"/>
</dbReference>
<dbReference type="Proteomes" id="UP001170310">
    <property type="component" value="Unassembled WGS sequence"/>
</dbReference>
<proteinExistence type="predicted"/>
<protein>
    <submittedName>
        <fullName evidence="2">Glycosyltransferase family 4 protein</fullName>
    </submittedName>
</protein>
<organism evidence="2 3">
    <name type="scientific">Staphylococcus pasteuri_A</name>
    <dbReference type="NCBI Taxonomy" id="3062664"/>
    <lineage>
        <taxon>Bacteria</taxon>
        <taxon>Bacillati</taxon>
        <taxon>Bacillota</taxon>
        <taxon>Bacilli</taxon>
        <taxon>Bacillales</taxon>
        <taxon>Staphylococcaceae</taxon>
        <taxon>Staphylococcus</taxon>
    </lineage>
</organism>
<dbReference type="InterPro" id="IPR028098">
    <property type="entry name" value="Glyco_trans_4-like_N"/>
</dbReference>
<comment type="caution">
    <text evidence="2">The sequence shown here is derived from an EMBL/GenBank/DDBJ whole genome shotgun (WGS) entry which is preliminary data.</text>
</comment>
<dbReference type="AlphaFoldDB" id="A0AAW7YVV8"/>
<feature type="non-terminal residue" evidence="2">
    <location>
        <position position="95"/>
    </location>
</feature>